<sequence>MNQHGDERETVFRSTIDPTGRSLSLQVVAAVATFYDVDKTDLDPIYTAIEADALDRLLTTSDPGRSPNGSISFAYEELDVTVTSDGALRLRECE</sequence>
<dbReference type="InterPro" id="IPR040624">
    <property type="entry name" value="HalOD1"/>
</dbReference>
<dbReference type="RefSeq" id="WP_175542267.1">
    <property type="nucleotide sequence ID" value="NZ_FMZP01000072.1"/>
</dbReference>
<gene>
    <name evidence="3" type="ORF">SAMN04488694_15114</name>
    <name evidence="2" type="ORF">SAMN05192552_10724</name>
</gene>
<organism evidence="2 5">
    <name type="scientific">Natrinema hispanicum</name>
    <dbReference type="NCBI Taxonomy" id="392421"/>
    <lineage>
        <taxon>Archaea</taxon>
        <taxon>Methanobacteriati</taxon>
        <taxon>Methanobacteriota</taxon>
        <taxon>Stenosarchaea group</taxon>
        <taxon>Halobacteria</taxon>
        <taxon>Halobacteriales</taxon>
        <taxon>Natrialbaceae</taxon>
        <taxon>Natrinema</taxon>
    </lineage>
</organism>
<keyword evidence="4" id="KW-1185">Reference proteome</keyword>
<accession>A0A1G6YS20</accession>
<dbReference type="Pfam" id="PF18545">
    <property type="entry name" value="HalOD1"/>
    <property type="match status" value="1"/>
</dbReference>
<evidence type="ECO:0000313" key="3">
    <source>
        <dbReference type="EMBL" id="SEU11900.1"/>
    </source>
</evidence>
<reference evidence="4 5" key="2">
    <citation type="submission" date="2016-10" db="EMBL/GenBank/DDBJ databases">
        <authorList>
            <person name="Varghese N."/>
            <person name="Submissions S."/>
        </authorList>
    </citation>
    <scope>NUCLEOTIDE SEQUENCE [LARGE SCALE GENOMIC DNA]</scope>
    <source>
        <strain evidence="2 5">CDM_1</strain>
        <strain evidence="4">CDM_6</strain>
    </source>
</reference>
<protein>
    <recommendedName>
        <fullName evidence="1">Halobacterial output domain-containing protein</fullName>
    </recommendedName>
</protein>
<name>A0A1G6YS20_9EURY</name>
<evidence type="ECO:0000259" key="1">
    <source>
        <dbReference type="Pfam" id="PF18545"/>
    </source>
</evidence>
<evidence type="ECO:0000313" key="5">
    <source>
        <dbReference type="Proteomes" id="UP000324021"/>
    </source>
</evidence>
<dbReference type="Proteomes" id="UP000199320">
    <property type="component" value="Unassembled WGS sequence"/>
</dbReference>
<dbReference type="Proteomes" id="UP000324021">
    <property type="component" value="Unassembled WGS sequence"/>
</dbReference>
<dbReference type="EMBL" id="FOIC01000051">
    <property type="protein sequence ID" value="SEU11900.1"/>
    <property type="molecule type" value="Genomic_DNA"/>
</dbReference>
<evidence type="ECO:0000313" key="4">
    <source>
        <dbReference type="Proteomes" id="UP000199320"/>
    </source>
</evidence>
<reference evidence="3" key="1">
    <citation type="submission" date="2016-10" db="EMBL/GenBank/DDBJ databases">
        <authorList>
            <person name="de Groot N.N."/>
        </authorList>
    </citation>
    <scope>NUCLEOTIDE SEQUENCE [LARGE SCALE GENOMIC DNA]</scope>
    <source>
        <strain evidence="3">CDM_6</strain>
    </source>
</reference>
<proteinExistence type="predicted"/>
<dbReference type="STRING" id="392421.SAMN04488694_15114"/>
<feature type="domain" description="Halobacterial output" evidence="1">
    <location>
        <begin position="21"/>
        <end position="90"/>
    </location>
</feature>
<dbReference type="AlphaFoldDB" id="A0A1G6YS20"/>
<evidence type="ECO:0000313" key="2">
    <source>
        <dbReference type="EMBL" id="SDD92823.1"/>
    </source>
</evidence>
<dbReference type="EMBL" id="FMZP01000072">
    <property type="protein sequence ID" value="SDD92823.1"/>
    <property type="molecule type" value="Genomic_DNA"/>
</dbReference>